<feature type="compositionally biased region" description="Pro residues" evidence="1">
    <location>
        <begin position="25"/>
        <end position="37"/>
    </location>
</feature>
<comment type="caution">
    <text evidence="2">The sequence shown here is derived from an EMBL/GenBank/DDBJ whole genome shotgun (WGS) entry which is preliminary data.</text>
</comment>
<protein>
    <submittedName>
        <fullName evidence="2">Putative OTU domain-containing protein</fullName>
    </submittedName>
</protein>
<reference evidence="2 3" key="2">
    <citation type="submission" date="2019-01" db="EMBL/GenBank/DDBJ databases">
        <title>The decoding of complex shrimp genome reveals the adaptation for benthos swimmer, frequently molting mechanism and breeding impact on genome.</title>
        <authorList>
            <person name="Sun Y."/>
            <person name="Gao Y."/>
            <person name="Yu Y."/>
        </authorList>
    </citation>
    <scope>NUCLEOTIDE SEQUENCE [LARGE SCALE GENOMIC DNA]</scope>
    <source>
        <tissue evidence="2">Muscle</tissue>
    </source>
</reference>
<evidence type="ECO:0000313" key="3">
    <source>
        <dbReference type="Proteomes" id="UP000283509"/>
    </source>
</evidence>
<keyword evidence="3" id="KW-1185">Reference proteome</keyword>
<gene>
    <name evidence="2" type="ORF">C7M84_021411</name>
</gene>
<accession>A0A3R7QNS2</accession>
<name>A0A3R7QNS2_PENVA</name>
<dbReference type="OrthoDB" id="409956at2759"/>
<feature type="compositionally biased region" description="Basic residues" evidence="1">
    <location>
        <begin position="76"/>
        <end position="86"/>
    </location>
</feature>
<dbReference type="AlphaFoldDB" id="A0A3R7QNS2"/>
<dbReference type="EMBL" id="QCYY01000449">
    <property type="protein sequence ID" value="ROT85069.1"/>
    <property type="molecule type" value="Genomic_DNA"/>
</dbReference>
<proteinExistence type="predicted"/>
<dbReference type="Proteomes" id="UP000283509">
    <property type="component" value="Unassembled WGS sequence"/>
</dbReference>
<reference evidence="2 3" key="1">
    <citation type="submission" date="2018-04" db="EMBL/GenBank/DDBJ databases">
        <authorList>
            <person name="Zhang X."/>
            <person name="Yuan J."/>
            <person name="Li F."/>
            <person name="Xiang J."/>
        </authorList>
    </citation>
    <scope>NUCLEOTIDE SEQUENCE [LARGE SCALE GENOMIC DNA]</scope>
    <source>
        <tissue evidence="2">Muscle</tissue>
    </source>
</reference>
<organism evidence="2 3">
    <name type="scientific">Penaeus vannamei</name>
    <name type="common">Whiteleg shrimp</name>
    <name type="synonym">Litopenaeus vannamei</name>
    <dbReference type="NCBI Taxonomy" id="6689"/>
    <lineage>
        <taxon>Eukaryota</taxon>
        <taxon>Metazoa</taxon>
        <taxon>Ecdysozoa</taxon>
        <taxon>Arthropoda</taxon>
        <taxon>Crustacea</taxon>
        <taxon>Multicrustacea</taxon>
        <taxon>Malacostraca</taxon>
        <taxon>Eumalacostraca</taxon>
        <taxon>Eucarida</taxon>
        <taxon>Decapoda</taxon>
        <taxon>Dendrobranchiata</taxon>
        <taxon>Penaeoidea</taxon>
        <taxon>Penaeidae</taxon>
        <taxon>Penaeus</taxon>
    </lineage>
</organism>
<evidence type="ECO:0000256" key="1">
    <source>
        <dbReference type="SAM" id="MobiDB-lite"/>
    </source>
</evidence>
<sequence>MIVAIRTPLTHIHTGEATRYLSSSSPPPCWPPPPPSATPREEKRPSHASPTHFEDSHESGPSHSKRRYRASPLRSVRPKHRDHREHRGNASPPYPSTSSGWSVTQLYLQHFLLRLGHPSLVRKRRMTTAVTIVAMSTSHLGGTSQQTSGKR</sequence>
<evidence type="ECO:0000313" key="2">
    <source>
        <dbReference type="EMBL" id="ROT85069.1"/>
    </source>
</evidence>
<feature type="region of interest" description="Disordered" evidence="1">
    <location>
        <begin position="15"/>
        <end position="99"/>
    </location>
</feature>